<accession>A0A8S1GUA3</accession>
<gene>
    <name evidence="2" type="ORF">CAUJ_LOCUS2563</name>
</gene>
<organism evidence="2 3">
    <name type="scientific">Caenorhabditis auriculariae</name>
    <dbReference type="NCBI Taxonomy" id="2777116"/>
    <lineage>
        <taxon>Eukaryota</taxon>
        <taxon>Metazoa</taxon>
        <taxon>Ecdysozoa</taxon>
        <taxon>Nematoda</taxon>
        <taxon>Chromadorea</taxon>
        <taxon>Rhabditida</taxon>
        <taxon>Rhabditina</taxon>
        <taxon>Rhabditomorpha</taxon>
        <taxon>Rhabditoidea</taxon>
        <taxon>Rhabditidae</taxon>
        <taxon>Peloderinae</taxon>
        <taxon>Caenorhabditis</taxon>
    </lineage>
</organism>
<dbReference type="Proteomes" id="UP000835052">
    <property type="component" value="Unassembled WGS sequence"/>
</dbReference>
<proteinExistence type="predicted"/>
<keyword evidence="3" id="KW-1185">Reference proteome</keyword>
<comment type="caution">
    <text evidence="2">The sequence shown here is derived from an EMBL/GenBank/DDBJ whole genome shotgun (WGS) entry which is preliminary data.</text>
</comment>
<feature type="region of interest" description="Disordered" evidence="1">
    <location>
        <begin position="206"/>
        <end position="236"/>
    </location>
</feature>
<name>A0A8S1GUA3_9PELO</name>
<dbReference type="AlphaFoldDB" id="A0A8S1GUA3"/>
<dbReference type="Gene3D" id="1.20.1270.60">
    <property type="entry name" value="Arfaptin homology (AH) domain/BAR domain"/>
    <property type="match status" value="1"/>
</dbReference>
<protein>
    <recommendedName>
        <fullName evidence="4">BAR domain-containing protein</fullName>
    </recommendedName>
</protein>
<dbReference type="EMBL" id="CAJGYM010000005">
    <property type="protein sequence ID" value="CAD6186644.1"/>
    <property type="molecule type" value="Genomic_DNA"/>
</dbReference>
<evidence type="ECO:0000313" key="3">
    <source>
        <dbReference type="Proteomes" id="UP000835052"/>
    </source>
</evidence>
<sequence length="236" mass="26613">MVVSKSKWLGKSECYPREFIDQADIAYLIMDKAARIETSLNKMNKEYLACGDKNDWTKASKVFASYADSVKKTDAGLWREASNCFAQLAEKNREYANQVINETLSVLHTFNNTHCKDISVQMVRLKDLRKESSTKKKKAAKDESQAPNAAIAEDAFRRYVEEMKTNVAKFIEKAEELSKLFDSFAVVEKNYADSAKDLFKFVEGAPQKSTRTTKKKAQSAEKASAEKAKAKSSAEK</sequence>
<evidence type="ECO:0008006" key="4">
    <source>
        <dbReference type="Google" id="ProtNLM"/>
    </source>
</evidence>
<reference evidence="2" key="1">
    <citation type="submission" date="2020-10" db="EMBL/GenBank/DDBJ databases">
        <authorList>
            <person name="Kikuchi T."/>
        </authorList>
    </citation>
    <scope>NUCLEOTIDE SEQUENCE</scope>
    <source>
        <strain evidence="2">NKZ352</strain>
    </source>
</reference>
<evidence type="ECO:0000256" key="1">
    <source>
        <dbReference type="SAM" id="MobiDB-lite"/>
    </source>
</evidence>
<evidence type="ECO:0000313" key="2">
    <source>
        <dbReference type="EMBL" id="CAD6186644.1"/>
    </source>
</evidence>
<dbReference type="InterPro" id="IPR027267">
    <property type="entry name" value="AH/BAR_dom_sf"/>
</dbReference>
<dbReference type="SUPFAM" id="SSF103657">
    <property type="entry name" value="BAR/IMD domain-like"/>
    <property type="match status" value="1"/>
</dbReference>
<feature type="compositionally biased region" description="Basic and acidic residues" evidence="1">
    <location>
        <begin position="223"/>
        <end position="236"/>
    </location>
</feature>